<dbReference type="RefSeq" id="WP_146443579.1">
    <property type="nucleotide sequence ID" value="NZ_SJPR01000001.1"/>
</dbReference>
<dbReference type="Proteomes" id="UP000317421">
    <property type="component" value="Unassembled WGS sequence"/>
</dbReference>
<accession>A0A5C6AKQ1</accession>
<comment type="caution">
    <text evidence="1">The sequence shown here is derived from an EMBL/GenBank/DDBJ whole genome shotgun (WGS) entry which is preliminary data.</text>
</comment>
<dbReference type="AlphaFoldDB" id="A0A5C6AKQ1"/>
<protein>
    <submittedName>
        <fullName evidence="1">Uncharacterized protein</fullName>
    </submittedName>
</protein>
<gene>
    <name evidence="1" type="ORF">Pla108_10020</name>
</gene>
<evidence type="ECO:0000313" key="2">
    <source>
        <dbReference type="Proteomes" id="UP000317421"/>
    </source>
</evidence>
<proteinExistence type="predicted"/>
<keyword evidence="2" id="KW-1185">Reference proteome</keyword>
<dbReference type="EMBL" id="SJPR01000001">
    <property type="protein sequence ID" value="TWU00058.1"/>
    <property type="molecule type" value="Genomic_DNA"/>
</dbReference>
<dbReference type="OrthoDB" id="288583at2"/>
<organism evidence="1 2">
    <name type="scientific">Botrimarina colliarenosi</name>
    <dbReference type="NCBI Taxonomy" id="2528001"/>
    <lineage>
        <taxon>Bacteria</taxon>
        <taxon>Pseudomonadati</taxon>
        <taxon>Planctomycetota</taxon>
        <taxon>Planctomycetia</taxon>
        <taxon>Pirellulales</taxon>
        <taxon>Lacipirellulaceae</taxon>
        <taxon>Botrimarina</taxon>
    </lineage>
</organism>
<evidence type="ECO:0000313" key="1">
    <source>
        <dbReference type="EMBL" id="TWU00058.1"/>
    </source>
</evidence>
<reference evidence="1 2" key="1">
    <citation type="submission" date="2019-02" db="EMBL/GenBank/DDBJ databases">
        <title>Deep-cultivation of Planctomycetes and their phenomic and genomic characterization uncovers novel biology.</title>
        <authorList>
            <person name="Wiegand S."/>
            <person name="Jogler M."/>
            <person name="Boedeker C."/>
            <person name="Pinto D."/>
            <person name="Vollmers J."/>
            <person name="Rivas-Marin E."/>
            <person name="Kohn T."/>
            <person name="Peeters S.H."/>
            <person name="Heuer A."/>
            <person name="Rast P."/>
            <person name="Oberbeckmann S."/>
            <person name="Bunk B."/>
            <person name="Jeske O."/>
            <person name="Meyerdierks A."/>
            <person name="Storesund J.E."/>
            <person name="Kallscheuer N."/>
            <person name="Luecker S."/>
            <person name="Lage O.M."/>
            <person name="Pohl T."/>
            <person name="Merkel B.J."/>
            <person name="Hornburger P."/>
            <person name="Mueller R.-W."/>
            <person name="Bruemmer F."/>
            <person name="Labrenz M."/>
            <person name="Spormann A.M."/>
            <person name="Op Den Camp H."/>
            <person name="Overmann J."/>
            <person name="Amann R."/>
            <person name="Jetten M.S.M."/>
            <person name="Mascher T."/>
            <person name="Medema M.H."/>
            <person name="Devos D.P."/>
            <person name="Kaster A.-K."/>
            <person name="Ovreas L."/>
            <person name="Rohde M."/>
            <person name="Galperin M.Y."/>
            <person name="Jogler C."/>
        </authorList>
    </citation>
    <scope>NUCLEOTIDE SEQUENCE [LARGE SCALE GENOMIC DNA]</scope>
    <source>
        <strain evidence="1 2">Pla108</strain>
    </source>
</reference>
<name>A0A5C6AKQ1_9BACT</name>
<sequence>MKLTDFYSEVSRRADTGKTSINAAETRRVLSEAFTLLNSLSAAEASDVVAKGIAQAAKKAAK</sequence>